<organism evidence="1 2">
    <name type="scientific">Liquorilactobacillus capillatus DSM 19910</name>
    <dbReference type="NCBI Taxonomy" id="1423731"/>
    <lineage>
        <taxon>Bacteria</taxon>
        <taxon>Bacillati</taxon>
        <taxon>Bacillota</taxon>
        <taxon>Bacilli</taxon>
        <taxon>Lactobacillales</taxon>
        <taxon>Lactobacillaceae</taxon>
        <taxon>Liquorilactobacillus</taxon>
    </lineage>
</organism>
<gene>
    <name evidence="1" type="ORF">FC81_GL001518</name>
</gene>
<dbReference type="PATRIC" id="fig|1423731.3.peg.1559"/>
<keyword evidence="2" id="KW-1185">Reference proteome</keyword>
<evidence type="ECO:0000313" key="2">
    <source>
        <dbReference type="Proteomes" id="UP000051621"/>
    </source>
</evidence>
<sequence>MADDDTLLFEQGMAALEKGAYEEANQLLTQCYLNKKTFRLNFLLATSLARSGAFKDAAELAEEYLIEYLKNNEYFKKYILFNTGARRFIYLKKLLCSIDAYLSDKERTNFVELLTEEEERYTKANTQKLAKMRKEIMHCGQGAVYEQRSLFQKAYFLPSSLFIQVGEYLLNDPDIHPLIKSNILDDLRILNISQEISFSSLDGQKHVVIPARLHALEETAVYAYFKDKLQQSDNLVLRDKQWNEVKLQLIILYPYEKKIVQPSELWLQVLLCEKQVTGFSMQIQNWLGLLRKELLAWQI</sequence>
<reference evidence="1 2" key="1">
    <citation type="journal article" date="2015" name="Genome Announc.">
        <title>Expanding the biotechnology potential of lactobacilli through comparative genomics of 213 strains and associated genera.</title>
        <authorList>
            <person name="Sun Z."/>
            <person name="Harris H.M."/>
            <person name="McCann A."/>
            <person name="Guo C."/>
            <person name="Argimon S."/>
            <person name="Zhang W."/>
            <person name="Yang X."/>
            <person name="Jeffery I.B."/>
            <person name="Cooney J.C."/>
            <person name="Kagawa T.F."/>
            <person name="Liu W."/>
            <person name="Song Y."/>
            <person name="Salvetti E."/>
            <person name="Wrobel A."/>
            <person name="Rasinkangas P."/>
            <person name="Parkhill J."/>
            <person name="Rea M.C."/>
            <person name="O'Sullivan O."/>
            <person name="Ritari J."/>
            <person name="Douillard F.P."/>
            <person name="Paul Ross R."/>
            <person name="Yang R."/>
            <person name="Briner A.E."/>
            <person name="Felis G.E."/>
            <person name="de Vos W.M."/>
            <person name="Barrangou R."/>
            <person name="Klaenhammer T.R."/>
            <person name="Caufield P.W."/>
            <person name="Cui Y."/>
            <person name="Zhang H."/>
            <person name="O'Toole P.W."/>
        </authorList>
    </citation>
    <scope>NUCLEOTIDE SEQUENCE [LARGE SCALE GENOMIC DNA]</scope>
    <source>
        <strain evidence="1 2">DSM 19910</strain>
    </source>
</reference>
<dbReference type="Proteomes" id="UP000051621">
    <property type="component" value="Unassembled WGS sequence"/>
</dbReference>
<protein>
    <recommendedName>
        <fullName evidence="3">TPR repeat-containing protein</fullName>
    </recommendedName>
</protein>
<evidence type="ECO:0008006" key="3">
    <source>
        <dbReference type="Google" id="ProtNLM"/>
    </source>
</evidence>
<proteinExistence type="predicted"/>
<accession>A0A0R1M076</accession>
<comment type="caution">
    <text evidence="1">The sequence shown here is derived from an EMBL/GenBank/DDBJ whole genome shotgun (WGS) entry which is preliminary data.</text>
</comment>
<dbReference type="RefSeq" id="WP_057744846.1">
    <property type="nucleotide sequence ID" value="NZ_AZEF01000027.1"/>
</dbReference>
<dbReference type="STRING" id="1423731.FC81_GL001518"/>
<dbReference type="EMBL" id="AZEF01000027">
    <property type="protein sequence ID" value="KRL01373.1"/>
    <property type="molecule type" value="Genomic_DNA"/>
</dbReference>
<dbReference type="OrthoDB" id="2282388at2"/>
<name>A0A0R1M076_9LACO</name>
<dbReference type="AlphaFoldDB" id="A0A0R1M076"/>
<evidence type="ECO:0000313" key="1">
    <source>
        <dbReference type="EMBL" id="KRL01373.1"/>
    </source>
</evidence>